<proteinExistence type="predicted"/>
<accession>A0A382HJ76</accession>
<dbReference type="SUPFAM" id="SSF49899">
    <property type="entry name" value="Concanavalin A-like lectins/glucanases"/>
    <property type="match status" value="1"/>
</dbReference>
<sequence>YTRIAFYRDRGMNESFAGERRRQSLITIDTSRASLAADVRPRAPETAPVCLGEDEPLELRVFVDRSVVEVFVNDRQCVAVRVYPERDDSVGVIMRSQGAPSRLLSFDAWQMQSIW</sequence>
<evidence type="ECO:0000259" key="1">
    <source>
        <dbReference type="Pfam" id="PF08244"/>
    </source>
</evidence>
<feature type="non-terminal residue" evidence="2">
    <location>
        <position position="1"/>
    </location>
</feature>
<gene>
    <name evidence="2" type="ORF">METZ01_LOCUS239577</name>
</gene>
<dbReference type="InterPro" id="IPR051214">
    <property type="entry name" value="GH32_Enzymes"/>
</dbReference>
<dbReference type="Gene3D" id="2.60.120.560">
    <property type="entry name" value="Exo-inulinase, domain 1"/>
    <property type="match status" value="1"/>
</dbReference>
<dbReference type="EMBL" id="UINC01061294">
    <property type="protein sequence ID" value="SVB86723.1"/>
    <property type="molecule type" value="Genomic_DNA"/>
</dbReference>
<dbReference type="PANTHER" id="PTHR43101">
    <property type="entry name" value="BETA-FRUCTOSIDASE"/>
    <property type="match status" value="1"/>
</dbReference>
<dbReference type="AlphaFoldDB" id="A0A382HJ76"/>
<feature type="domain" description="Glycosyl hydrolase family 32 C-terminal" evidence="1">
    <location>
        <begin position="21"/>
        <end position="110"/>
    </location>
</feature>
<evidence type="ECO:0000313" key="2">
    <source>
        <dbReference type="EMBL" id="SVB86723.1"/>
    </source>
</evidence>
<name>A0A382HJ76_9ZZZZ</name>
<dbReference type="InterPro" id="IPR013189">
    <property type="entry name" value="Glyco_hydro_32_C"/>
</dbReference>
<protein>
    <recommendedName>
        <fullName evidence="1">Glycosyl hydrolase family 32 C-terminal domain-containing protein</fullName>
    </recommendedName>
</protein>
<dbReference type="InterPro" id="IPR013320">
    <property type="entry name" value="ConA-like_dom_sf"/>
</dbReference>
<organism evidence="2">
    <name type="scientific">marine metagenome</name>
    <dbReference type="NCBI Taxonomy" id="408172"/>
    <lineage>
        <taxon>unclassified sequences</taxon>
        <taxon>metagenomes</taxon>
        <taxon>ecological metagenomes</taxon>
    </lineage>
</organism>
<reference evidence="2" key="1">
    <citation type="submission" date="2018-05" db="EMBL/GenBank/DDBJ databases">
        <authorList>
            <person name="Lanie J.A."/>
            <person name="Ng W.-L."/>
            <person name="Kazmierczak K.M."/>
            <person name="Andrzejewski T.M."/>
            <person name="Davidsen T.M."/>
            <person name="Wayne K.J."/>
            <person name="Tettelin H."/>
            <person name="Glass J.I."/>
            <person name="Rusch D."/>
            <person name="Podicherti R."/>
            <person name="Tsui H.-C.T."/>
            <person name="Winkler M.E."/>
        </authorList>
    </citation>
    <scope>NUCLEOTIDE SEQUENCE</scope>
</reference>
<dbReference type="Pfam" id="PF08244">
    <property type="entry name" value="Glyco_hydro_32C"/>
    <property type="match status" value="1"/>
</dbReference>
<dbReference type="PANTHER" id="PTHR43101:SF1">
    <property type="entry name" value="BETA-FRUCTOSIDASE"/>
    <property type="match status" value="1"/>
</dbReference>